<sequence length="230" mass="25479">MDNLWITNGDHLVEWTADLSDAEPAALLGWLRRVLDAGVRHQVYEVVEAPGYQGDLLMGIERRFAEDGVLDLCHFASSGMAPRDGVTLRVAALMAYAESGEVVERRVENLGALLRELRPADVDVSAGLMVDCPPIDLYGPLLAGPGRARVHFRLRSDIWFPWVLGFLAETFEVTPSHDNRPLAERHTPRLTAFLAEARTATEDVGGTWSLDEEVRFTRRDLVTEAGVSIC</sequence>
<gene>
    <name evidence="1" type="ORF">FKR81_17750</name>
</gene>
<keyword evidence="2" id="KW-1185">Reference proteome</keyword>
<dbReference type="EMBL" id="VOBR01000010">
    <property type="protein sequence ID" value="TWP50922.1"/>
    <property type="molecule type" value="Genomic_DNA"/>
</dbReference>
<name>A0A563ETK4_9PSEU</name>
<comment type="caution">
    <text evidence="1">The sequence shown here is derived from an EMBL/GenBank/DDBJ whole genome shotgun (WGS) entry which is preliminary data.</text>
</comment>
<evidence type="ECO:0000313" key="1">
    <source>
        <dbReference type="EMBL" id="TWP50922.1"/>
    </source>
</evidence>
<organism evidence="1 2">
    <name type="scientific">Lentzea tibetensis</name>
    <dbReference type="NCBI Taxonomy" id="2591470"/>
    <lineage>
        <taxon>Bacteria</taxon>
        <taxon>Bacillati</taxon>
        <taxon>Actinomycetota</taxon>
        <taxon>Actinomycetes</taxon>
        <taxon>Pseudonocardiales</taxon>
        <taxon>Pseudonocardiaceae</taxon>
        <taxon>Lentzea</taxon>
    </lineage>
</organism>
<dbReference type="OrthoDB" id="9429388at2"/>
<dbReference type="AlphaFoldDB" id="A0A563ETK4"/>
<proteinExistence type="predicted"/>
<evidence type="ECO:0000313" key="2">
    <source>
        <dbReference type="Proteomes" id="UP000316639"/>
    </source>
</evidence>
<dbReference type="RefSeq" id="WP_146353171.1">
    <property type="nucleotide sequence ID" value="NZ_VOBR01000010.1"/>
</dbReference>
<dbReference type="Proteomes" id="UP000316639">
    <property type="component" value="Unassembled WGS sequence"/>
</dbReference>
<reference evidence="1 2" key="1">
    <citation type="submission" date="2019-07" db="EMBL/GenBank/DDBJ databases">
        <title>Lentzea xizangensis sp. nov., isolated from Qinghai-Tibetan Plateau Soils.</title>
        <authorList>
            <person name="Huang J."/>
        </authorList>
    </citation>
    <scope>NUCLEOTIDE SEQUENCE [LARGE SCALE GENOMIC DNA]</scope>
    <source>
        <strain evidence="1 2">FXJ1.1311</strain>
    </source>
</reference>
<protein>
    <submittedName>
        <fullName evidence="1">Uncharacterized protein</fullName>
    </submittedName>
</protein>
<accession>A0A563ETK4</accession>